<evidence type="ECO:0000313" key="2">
    <source>
        <dbReference type="Proteomes" id="UP000521943"/>
    </source>
</evidence>
<reference evidence="1 2" key="1">
    <citation type="submission" date="2020-07" db="EMBL/GenBank/DDBJ databases">
        <title>Comparative genomics of pyrophilous fungi reveals a link between fire events and developmental genes.</title>
        <authorList>
            <consortium name="DOE Joint Genome Institute"/>
            <person name="Steindorff A.S."/>
            <person name="Carver A."/>
            <person name="Calhoun S."/>
            <person name="Stillman K."/>
            <person name="Liu H."/>
            <person name="Lipzen A."/>
            <person name="Pangilinan J."/>
            <person name="Labutti K."/>
            <person name="Bruns T.D."/>
            <person name="Grigoriev I.V."/>
        </authorList>
    </citation>
    <scope>NUCLEOTIDE SEQUENCE [LARGE SCALE GENOMIC DNA]</scope>
    <source>
        <strain evidence="1 2">CBS 144469</strain>
    </source>
</reference>
<accession>A0A8H6I2I0</accession>
<evidence type="ECO:0000313" key="1">
    <source>
        <dbReference type="EMBL" id="KAF6757725.1"/>
    </source>
</evidence>
<keyword evidence="2" id="KW-1185">Reference proteome</keyword>
<dbReference type="AlphaFoldDB" id="A0A8H6I2I0"/>
<comment type="caution">
    <text evidence="1">The sequence shown here is derived from an EMBL/GenBank/DDBJ whole genome shotgun (WGS) entry which is preliminary data.</text>
</comment>
<protein>
    <submittedName>
        <fullName evidence="1">Uncharacterized protein</fullName>
    </submittedName>
</protein>
<name>A0A8H6I2I0_9AGAR</name>
<sequence>MPTPGVQILESFPINGTHDCTPQCLSLRPITARPQGAAINQGLILNQKSWRCVEHPGTDDYDIHTRLLQCQTGGPDTHSKAKFTQIWNHKSSIANVAPEGYFILQTASSEYPASDYSSTSTMPRFSRRTHEHKKYRLTIILAPWYTVDVKLGLSLSHISIAKVDWRGKENCSWRQSGANCYLMRRLRDHIHTIYDHVHASPDGSVDNCTCLGTPVGSVLQFWCSILMEK</sequence>
<gene>
    <name evidence="1" type="ORF">DFP72DRAFT_845663</name>
</gene>
<dbReference type="Proteomes" id="UP000521943">
    <property type="component" value="Unassembled WGS sequence"/>
</dbReference>
<dbReference type="EMBL" id="JACGCI010000021">
    <property type="protein sequence ID" value="KAF6757725.1"/>
    <property type="molecule type" value="Genomic_DNA"/>
</dbReference>
<organism evidence="1 2">
    <name type="scientific">Ephemerocybe angulata</name>
    <dbReference type="NCBI Taxonomy" id="980116"/>
    <lineage>
        <taxon>Eukaryota</taxon>
        <taxon>Fungi</taxon>
        <taxon>Dikarya</taxon>
        <taxon>Basidiomycota</taxon>
        <taxon>Agaricomycotina</taxon>
        <taxon>Agaricomycetes</taxon>
        <taxon>Agaricomycetidae</taxon>
        <taxon>Agaricales</taxon>
        <taxon>Agaricineae</taxon>
        <taxon>Psathyrellaceae</taxon>
        <taxon>Ephemerocybe</taxon>
    </lineage>
</organism>
<proteinExistence type="predicted"/>